<keyword evidence="2" id="KW-0067">ATP-binding</keyword>
<feature type="region of interest" description="Disordered" evidence="3">
    <location>
        <begin position="123"/>
        <end position="144"/>
    </location>
</feature>
<dbReference type="SMART" id="SM00220">
    <property type="entry name" value="S_TKc"/>
    <property type="match status" value="1"/>
</dbReference>
<dbReference type="RefSeq" id="XP_013314425.1">
    <property type="nucleotide sequence ID" value="XM_013458971.1"/>
</dbReference>
<dbReference type="GeneID" id="25328160"/>
<keyword evidence="1" id="KW-0547">Nucleotide-binding</keyword>
<feature type="compositionally biased region" description="Basic and acidic residues" evidence="3">
    <location>
        <begin position="250"/>
        <end position="266"/>
    </location>
</feature>
<sequence>MTDSRLTSPNHPPPESRTRNVQDDLGQYRFPRDQNQDQDQPNEPGVWAEDRFLLTPPAQTHNGDPMEEVIYQNHARIFQANQQAFSQNVQLSNSPENSHRAHRDAAHLLSGLHIRTDGITLKRSNSTHSIESEPRLRSSSSASSIPLRVPSIRAHLHSSAGSVSPGTTISSPQIAAMLDITPLPSPTMGAFESLRALSRTRSRGSSISSLKSLKVDMPPPAFPSATSSNLSPTSPRRKGYPGLKSPPRSHPSDEQDSHNEDAHPRSVSDYVPEALAVPKPRHVAVSTAGPPSGLTGEPSMHREEFLGPDRRTSKPHVRPSTPPRVVHEAANVHEAEPAAKRPRLEVFHAKSITTGEPRSYEAIRVLGQGTFSKVYLAVRLIHKDRKDSVDYRQESMNMAGVKARSRRLVAVKVVEHGPAGGADAERIEIGLKREVEILKSIQHPCLVHLKAFGNDGHARALLVMNYCPGGDLFEVATKHREVLVPTLVRRIFSELVSATRYLHQKFVVHRDIKLENVLLNIPVRVHSDVANWQTLDRAVVTLTDMGLSRRIPEPPESPLLSTRCGSEDYAAPEILMGQPYDGRQTDAWALGVLLYALMEGRLPFDPLPGARGDPATLRARTPHRIARCEWAWVKFGDEDGDWDPDKGKDFEGANACVDALLKRNTRRKPLAEIREMAWVKDGIQVDGGLRWVEEETL</sequence>
<evidence type="ECO:0000256" key="1">
    <source>
        <dbReference type="ARBA" id="ARBA00022741"/>
    </source>
</evidence>
<feature type="region of interest" description="Disordered" evidence="3">
    <location>
        <begin position="282"/>
        <end position="323"/>
    </location>
</feature>
<evidence type="ECO:0000313" key="5">
    <source>
        <dbReference type="EMBL" id="KIW53841.1"/>
    </source>
</evidence>
<dbReference type="FunFam" id="1.10.510.10:FF:000640">
    <property type="entry name" value="Serine/threonine-protein kinase PRR1"/>
    <property type="match status" value="1"/>
</dbReference>
<feature type="region of interest" description="Disordered" evidence="3">
    <location>
        <begin position="198"/>
        <end position="266"/>
    </location>
</feature>
<dbReference type="InterPro" id="IPR008271">
    <property type="entry name" value="Ser/Thr_kinase_AS"/>
</dbReference>
<feature type="domain" description="Protein kinase" evidence="4">
    <location>
        <begin position="360"/>
        <end position="679"/>
    </location>
</feature>
<feature type="compositionally biased region" description="Basic and acidic residues" evidence="3">
    <location>
        <begin position="299"/>
        <end position="312"/>
    </location>
</feature>
<feature type="region of interest" description="Disordered" evidence="3">
    <location>
        <begin position="1"/>
        <end position="44"/>
    </location>
</feature>
<keyword evidence="6" id="KW-1185">Reference proteome</keyword>
<dbReference type="GO" id="GO:0005524">
    <property type="term" value="F:ATP binding"/>
    <property type="evidence" value="ECO:0007669"/>
    <property type="project" value="UniProtKB-KW"/>
</dbReference>
<organism evidence="5 6">
    <name type="scientific">Exophiala xenobiotica</name>
    <dbReference type="NCBI Taxonomy" id="348802"/>
    <lineage>
        <taxon>Eukaryota</taxon>
        <taxon>Fungi</taxon>
        <taxon>Dikarya</taxon>
        <taxon>Ascomycota</taxon>
        <taxon>Pezizomycotina</taxon>
        <taxon>Eurotiomycetes</taxon>
        <taxon>Chaetothyriomycetidae</taxon>
        <taxon>Chaetothyriales</taxon>
        <taxon>Herpotrichiellaceae</taxon>
        <taxon>Exophiala</taxon>
    </lineage>
</organism>
<dbReference type="STRING" id="348802.A0A0D2BMS8"/>
<dbReference type="PROSITE" id="PS50011">
    <property type="entry name" value="PROTEIN_KINASE_DOM"/>
    <property type="match status" value="1"/>
</dbReference>
<dbReference type="GO" id="GO:0035556">
    <property type="term" value="P:intracellular signal transduction"/>
    <property type="evidence" value="ECO:0007669"/>
    <property type="project" value="TreeGrafter"/>
</dbReference>
<evidence type="ECO:0000256" key="2">
    <source>
        <dbReference type="ARBA" id="ARBA00022840"/>
    </source>
</evidence>
<feature type="compositionally biased region" description="Low complexity" evidence="3">
    <location>
        <begin position="198"/>
        <end position="212"/>
    </location>
</feature>
<proteinExistence type="predicted"/>
<dbReference type="HOGENOM" id="CLU_019271_1_0_1"/>
<dbReference type="SUPFAM" id="SSF56112">
    <property type="entry name" value="Protein kinase-like (PK-like)"/>
    <property type="match status" value="1"/>
</dbReference>
<dbReference type="InterPro" id="IPR011009">
    <property type="entry name" value="Kinase-like_dom_sf"/>
</dbReference>
<name>A0A0D2BMS8_9EURO</name>
<dbReference type="GO" id="GO:0004674">
    <property type="term" value="F:protein serine/threonine kinase activity"/>
    <property type="evidence" value="ECO:0007669"/>
    <property type="project" value="TreeGrafter"/>
</dbReference>
<dbReference type="PROSITE" id="PS00108">
    <property type="entry name" value="PROTEIN_KINASE_ST"/>
    <property type="match status" value="1"/>
</dbReference>
<reference evidence="5 6" key="1">
    <citation type="submission" date="2015-01" db="EMBL/GenBank/DDBJ databases">
        <title>The Genome Sequence of Exophiala xenobiotica CBS118157.</title>
        <authorList>
            <consortium name="The Broad Institute Genomics Platform"/>
            <person name="Cuomo C."/>
            <person name="de Hoog S."/>
            <person name="Gorbushina A."/>
            <person name="Stielow B."/>
            <person name="Teixiera M."/>
            <person name="Abouelleil A."/>
            <person name="Chapman S.B."/>
            <person name="Priest M."/>
            <person name="Young S.K."/>
            <person name="Wortman J."/>
            <person name="Nusbaum C."/>
            <person name="Birren B."/>
        </authorList>
    </citation>
    <scope>NUCLEOTIDE SEQUENCE [LARGE SCALE GENOMIC DNA]</scope>
    <source>
        <strain evidence="5 6">CBS 118157</strain>
    </source>
</reference>
<dbReference type="PANTHER" id="PTHR24346">
    <property type="entry name" value="MAP/MICROTUBULE AFFINITY-REGULATING KINASE"/>
    <property type="match status" value="1"/>
</dbReference>
<dbReference type="GO" id="GO:0005737">
    <property type="term" value="C:cytoplasm"/>
    <property type="evidence" value="ECO:0007669"/>
    <property type="project" value="TreeGrafter"/>
</dbReference>
<dbReference type="PANTHER" id="PTHR24346:SF30">
    <property type="entry name" value="MATERNAL EMBRYONIC LEUCINE ZIPPER KINASE"/>
    <property type="match status" value="1"/>
</dbReference>
<dbReference type="Gene3D" id="1.10.510.10">
    <property type="entry name" value="Transferase(Phosphotransferase) domain 1"/>
    <property type="match status" value="1"/>
</dbReference>
<dbReference type="Proteomes" id="UP000054342">
    <property type="component" value="Unassembled WGS sequence"/>
</dbReference>
<evidence type="ECO:0000256" key="3">
    <source>
        <dbReference type="SAM" id="MobiDB-lite"/>
    </source>
</evidence>
<dbReference type="AlphaFoldDB" id="A0A0D2BMS8"/>
<dbReference type="OrthoDB" id="410920at2759"/>
<feature type="compositionally biased region" description="Polar residues" evidence="3">
    <location>
        <begin position="224"/>
        <end position="234"/>
    </location>
</feature>
<dbReference type="InterPro" id="IPR000719">
    <property type="entry name" value="Prot_kinase_dom"/>
</dbReference>
<evidence type="ECO:0000259" key="4">
    <source>
        <dbReference type="PROSITE" id="PS50011"/>
    </source>
</evidence>
<evidence type="ECO:0000313" key="6">
    <source>
        <dbReference type="Proteomes" id="UP000054342"/>
    </source>
</evidence>
<dbReference type="Pfam" id="PF00069">
    <property type="entry name" value="Pkinase"/>
    <property type="match status" value="1"/>
</dbReference>
<protein>
    <recommendedName>
        <fullName evidence="4">Protein kinase domain-containing protein</fullName>
    </recommendedName>
</protein>
<accession>A0A0D2BMS8</accession>
<gene>
    <name evidence="5" type="ORF">PV05_06252</name>
</gene>
<dbReference type="EMBL" id="KN847320">
    <property type="protein sequence ID" value="KIW53841.1"/>
    <property type="molecule type" value="Genomic_DNA"/>
</dbReference>